<accession>A0A231H3T2</accession>
<proteinExistence type="predicted"/>
<evidence type="ECO:0000313" key="2">
    <source>
        <dbReference type="Proteomes" id="UP000215506"/>
    </source>
</evidence>
<dbReference type="RefSeq" id="WP_143860102.1">
    <property type="nucleotide sequence ID" value="NZ_NGAF01000009.1"/>
</dbReference>
<protein>
    <submittedName>
        <fullName evidence="1">Uncharacterized protein</fullName>
    </submittedName>
</protein>
<dbReference type="Proteomes" id="UP000215506">
    <property type="component" value="Unassembled WGS sequence"/>
</dbReference>
<keyword evidence="2" id="KW-1185">Reference proteome</keyword>
<reference evidence="1 2" key="1">
    <citation type="submission" date="2017-07" db="EMBL/GenBank/DDBJ databases">
        <title>First draft Genome Sequence of Nocardia cerradoensis isolated from human infection.</title>
        <authorList>
            <person name="Carrasco G."/>
        </authorList>
    </citation>
    <scope>NUCLEOTIDE SEQUENCE [LARGE SCALE GENOMIC DNA]</scope>
    <source>
        <strain evidence="1 2">CNM20130759</strain>
    </source>
</reference>
<gene>
    <name evidence="1" type="ORF">B7C42_04441</name>
</gene>
<evidence type="ECO:0000313" key="1">
    <source>
        <dbReference type="EMBL" id="OXR43573.1"/>
    </source>
</evidence>
<dbReference type="AlphaFoldDB" id="A0A231H3T2"/>
<dbReference type="EMBL" id="NGAF01000009">
    <property type="protein sequence ID" value="OXR43573.1"/>
    <property type="molecule type" value="Genomic_DNA"/>
</dbReference>
<organism evidence="1 2">
    <name type="scientific">Nocardia cerradoensis</name>
    <dbReference type="NCBI Taxonomy" id="85688"/>
    <lineage>
        <taxon>Bacteria</taxon>
        <taxon>Bacillati</taxon>
        <taxon>Actinomycetota</taxon>
        <taxon>Actinomycetes</taxon>
        <taxon>Mycobacteriales</taxon>
        <taxon>Nocardiaceae</taxon>
        <taxon>Nocardia</taxon>
    </lineage>
</organism>
<name>A0A231H3T2_9NOCA</name>
<sequence>MALGRLGNLPWGSRSRRDLRQARVLRGAGAPENRRGVPTRGVGRVEIPAATIRRAARIPVGRTVMCAGPVAPQTGFRDDAVW</sequence>
<comment type="caution">
    <text evidence="1">The sequence shown here is derived from an EMBL/GenBank/DDBJ whole genome shotgun (WGS) entry which is preliminary data.</text>
</comment>